<protein>
    <submittedName>
        <fullName evidence="5">HAD family hydrolase</fullName>
    </submittedName>
</protein>
<evidence type="ECO:0000256" key="4">
    <source>
        <dbReference type="ARBA" id="ARBA00022842"/>
    </source>
</evidence>
<dbReference type="PANTHER" id="PTHR46470">
    <property type="entry name" value="N-ACYLNEURAMINATE-9-PHOSPHATASE"/>
    <property type="match status" value="1"/>
</dbReference>
<dbReference type="GO" id="GO:0044281">
    <property type="term" value="P:small molecule metabolic process"/>
    <property type="evidence" value="ECO:0007669"/>
    <property type="project" value="UniProtKB-ARBA"/>
</dbReference>
<evidence type="ECO:0000256" key="2">
    <source>
        <dbReference type="ARBA" id="ARBA00022723"/>
    </source>
</evidence>
<dbReference type="GO" id="GO:0046872">
    <property type="term" value="F:metal ion binding"/>
    <property type="evidence" value="ECO:0007669"/>
    <property type="project" value="UniProtKB-KW"/>
</dbReference>
<accession>A0A9D2H9G0</accession>
<gene>
    <name evidence="5" type="ORF">H9798_04145</name>
</gene>
<comment type="caution">
    <text evidence="5">The sequence shown here is derived from an EMBL/GenBank/DDBJ whole genome shotgun (WGS) entry which is preliminary data.</text>
</comment>
<proteinExistence type="predicted"/>
<dbReference type="SUPFAM" id="SSF56784">
    <property type="entry name" value="HAD-like"/>
    <property type="match status" value="1"/>
</dbReference>
<dbReference type="NCBIfam" id="TIGR01662">
    <property type="entry name" value="HAD-SF-IIIA"/>
    <property type="match status" value="1"/>
</dbReference>
<evidence type="ECO:0000256" key="1">
    <source>
        <dbReference type="ARBA" id="ARBA00001946"/>
    </source>
</evidence>
<dbReference type="GO" id="GO:0016791">
    <property type="term" value="F:phosphatase activity"/>
    <property type="evidence" value="ECO:0007669"/>
    <property type="project" value="TreeGrafter"/>
</dbReference>
<evidence type="ECO:0000256" key="3">
    <source>
        <dbReference type="ARBA" id="ARBA00022801"/>
    </source>
</evidence>
<keyword evidence="2" id="KW-0479">Metal-binding</keyword>
<dbReference type="NCBIfam" id="TIGR01509">
    <property type="entry name" value="HAD-SF-IA-v3"/>
    <property type="match status" value="1"/>
</dbReference>
<dbReference type="InterPro" id="IPR036412">
    <property type="entry name" value="HAD-like_sf"/>
</dbReference>
<keyword evidence="4" id="KW-0460">Magnesium</keyword>
<comment type="cofactor">
    <cofactor evidence="1">
        <name>Mg(2+)</name>
        <dbReference type="ChEBI" id="CHEBI:18420"/>
    </cofactor>
</comment>
<dbReference type="PRINTS" id="PR00413">
    <property type="entry name" value="HADHALOGNASE"/>
</dbReference>
<dbReference type="InterPro" id="IPR023214">
    <property type="entry name" value="HAD_sf"/>
</dbReference>
<reference evidence="5" key="2">
    <citation type="submission" date="2021-04" db="EMBL/GenBank/DDBJ databases">
        <authorList>
            <person name="Gilroy R."/>
        </authorList>
    </citation>
    <scope>NUCLEOTIDE SEQUENCE</scope>
    <source>
        <strain evidence="5">ChiSjej2B20-11307</strain>
    </source>
</reference>
<dbReference type="InterPro" id="IPR006439">
    <property type="entry name" value="HAD-SF_hydro_IA"/>
</dbReference>
<dbReference type="InterPro" id="IPR006549">
    <property type="entry name" value="HAD-SF_hydro_IIIA"/>
</dbReference>
<dbReference type="SFLD" id="SFLDS00003">
    <property type="entry name" value="Haloacid_Dehalogenase"/>
    <property type="match status" value="1"/>
</dbReference>
<dbReference type="Gene3D" id="1.10.150.520">
    <property type="match status" value="1"/>
</dbReference>
<reference evidence="5" key="1">
    <citation type="journal article" date="2021" name="PeerJ">
        <title>Extensive microbial diversity within the chicken gut microbiome revealed by metagenomics and culture.</title>
        <authorList>
            <person name="Gilroy R."/>
            <person name="Ravi A."/>
            <person name="Getino M."/>
            <person name="Pursley I."/>
            <person name="Horton D.L."/>
            <person name="Alikhan N.F."/>
            <person name="Baker D."/>
            <person name="Gharbi K."/>
            <person name="Hall N."/>
            <person name="Watson M."/>
            <person name="Adriaenssens E.M."/>
            <person name="Foster-Nyarko E."/>
            <person name="Jarju S."/>
            <person name="Secka A."/>
            <person name="Antonio M."/>
            <person name="Oren A."/>
            <person name="Chaudhuri R.R."/>
            <person name="La Ragione R."/>
            <person name="Hildebrand F."/>
            <person name="Pallen M.J."/>
        </authorList>
    </citation>
    <scope>NUCLEOTIDE SEQUENCE</scope>
    <source>
        <strain evidence="5">ChiSjej2B20-11307</strain>
    </source>
</reference>
<evidence type="ECO:0000313" key="6">
    <source>
        <dbReference type="Proteomes" id="UP000824223"/>
    </source>
</evidence>
<dbReference type="AlphaFoldDB" id="A0A9D2H9G0"/>
<organism evidence="5 6">
    <name type="scientific">Candidatus Mediterraneibacter pullicola</name>
    <dbReference type="NCBI Taxonomy" id="2838682"/>
    <lineage>
        <taxon>Bacteria</taxon>
        <taxon>Bacillati</taxon>
        <taxon>Bacillota</taxon>
        <taxon>Clostridia</taxon>
        <taxon>Lachnospirales</taxon>
        <taxon>Lachnospiraceae</taxon>
        <taxon>Mediterraneibacter</taxon>
    </lineage>
</organism>
<keyword evidence="3 5" id="KW-0378">Hydrolase</keyword>
<name>A0A9D2H9G0_9FIRM</name>
<dbReference type="SFLD" id="SFLDG01129">
    <property type="entry name" value="C1.5:_HAD__Beta-PGM__Phosphata"/>
    <property type="match status" value="1"/>
</dbReference>
<dbReference type="NCBIfam" id="TIGR01549">
    <property type="entry name" value="HAD-SF-IA-v1"/>
    <property type="match status" value="1"/>
</dbReference>
<dbReference type="PANTHER" id="PTHR46470:SF2">
    <property type="entry name" value="GLYCERALDEHYDE 3-PHOSPHATE PHOSPHATASE"/>
    <property type="match status" value="1"/>
</dbReference>
<evidence type="ECO:0000313" key="5">
    <source>
        <dbReference type="EMBL" id="HJA06327.1"/>
    </source>
</evidence>
<dbReference type="EMBL" id="DXAK01000018">
    <property type="protein sequence ID" value="HJA06327.1"/>
    <property type="molecule type" value="Genomic_DNA"/>
</dbReference>
<dbReference type="Pfam" id="PF00702">
    <property type="entry name" value="Hydrolase"/>
    <property type="match status" value="1"/>
</dbReference>
<sequence length="253" mass="29185">MKTDTYRFSDCIFDLYGTLVDIHTDEGKAEVWERLSLFYSYYGASYTPEEMRGGYERFTRKLSAGKEGLRQDSHEAFPEIKIEDVFGALFEEKGISANEPLIRHAGQFFRILTTERLRLYEGTREMLATLRNNGKRIYLLSNAQRIFTEYEMNSLDIAQYFDGIFISSEHGCKKPDMRFFEKLLKKYRISPNRAVMVGNDGICDIVGAKQVGLSTVYVRTEISPMEDLPDADYVLDEMDMRRIAKILCGGKSK</sequence>
<dbReference type="InterPro" id="IPR051400">
    <property type="entry name" value="HAD-like_hydrolase"/>
</dbReference>
<dbReference type="Proteomes" id="UP000824223">
    <property type="component" value="Unassembled WGS sequence"/>
</dbReference>
<dbReference type="Gene3D" id="3.40.50.1000">
    <property type="entry name" value="HAD superfamily/HAD-like"/>
    <property type="match status" value="1"/>
</dbReference>